<evidence type="ECO:0000256" key="3">
    <source>
        <dbReference type="ARBA" id="ARBA00023163"/>
    </source>
</evidence>
<sequence length="264" mass="28721">MDIQGDQSAGEIRRRQILNAVIDAGTAQIDELAAALSVSRMTIHRDIQQLVEQGLVRKVHGGVTSLASSLVESTIFFRSRQEEACKHAIAQKAVSLVEPGQAIVLDDSTTVAAMLPFLPALKPLTVISNGLRVIQTLSGEAGMRVISLGGTYVAAHDAFFGLLCEQAAQSLRANILFMSSSTVHGLTAFHQDQDIVKAKRTLMETVDFRVLLIDSSKFGRTALHRLAALSEFDLVITDSNLPSETREDLEASNIRHEIVHVRRA</sequence>
<feature type="domain" description="HTH deoR-type" evidence="4">
    <location>
        <begin position="10"/>
        <end position="65"/>
    </location>
</feature>
<gene>
    <name evidence="5" type="ORF">HUK82_06310</name>
</gene>
<dbReference type="PANTHER" id="PTHR30363:SF8">
    <property type="entry name" value="DEOXYRIBOSE OPERON REPRESSOR"/>
    <property type="match status" value="1"/>
</dbReference>
<keyword evidence="1" id="KW-0805">Transcription regulation</keyword>
<dbReference type="GO" id="GO:0003677">
    <property type="term" value="F:DNA binding"/>
    <property type="evidence" value="ECO:0007669"/>
    <property type="project" value="UniProtKB-KW"/>
</dbReference>
<keyword evidence="3" id="KW-0804">Transcription</keyword>
<reference evidence="5 6" key="1">
    <citation type="submission" date="2020-06" db="EMBL/GenBank/DDBJ databases">
        <title>Description of novel acetic acid bacteria.</title>
        <authorList>
            <person name="Sombolestani A."/>
        </authorList>
    </citation>
    <scope>NUCLEOTIDE SEQUENCE [LARGE SCALE GENOMIC DNA]</scope>
    <source>
        <strain evidence="5 6">LMG 27010</strain>
    </source>
</reference>
<name>A0A850P8E2_9PROT</name>
<evidence type="ECO:0000256" key="2">
    <source>
        <dbReference type="ARBA" id="ARBA00023125"/>
    </source>
</evidence>
<dbReference type="AlphaFoldDB" id="A0A850P8E2"/>
<dbReference type="PROSITE" id="PS51000">
    <property type="entry name" value="HTH_DEOR_2"/>
    <property type="match status" value="1"/>
</dbReference>
<dbReference type="Pfam" id="PF08220">
    <property type="entry name" value="HTH_DeoR"/>
    <property type="match status" value="1"/>
</dbReference>
<comment type="caution">
    <text evidence="5">The sequence shown here is derived from an EMBL/GenBank/DDBJ whole genome shotgun (WGS) entry which is preliminary data.</text>
</comment>
<accession>A0A850P8E2</accession>
<dbReference type="InterPro" id="IPR014036">
    <property type="entry name" value="DeoR-like_C"/>
</dbReference>
<dbReference type="PANTHER" id="PTHR30363">
    <property type="entry name" value="HTH-TYPE TRANSCRIPTIONAL REGULATOR SRLR-RELATED"/>
    <property type="match status" value="1"/>
</dbReference>
<keyword evidence="6" id="KW-1185">Reference proteome</keyword>
<dbReference type="Gene3D" id="1.10.10.10">
    <property type="entry name" value="Winged helix-like DNA-binding domain superfamily/Winged helix DNA-binding domain"/>
    <property type="match status" value="1"/>
</dbReference>
<dbReference type="InterPro" id="IPR036388">
    <property type="entry name" value="WH-like_DNA-bd_sf"/>
</dbReference>
<dbReference type="InterPro" id="IPR036390">
    <property type="entry name" value="WH_DNA-bd_sf"/>
</dbReference>
<dbReference type="RefSeq" id="WP_176613150.1">
    <property type="nucleotide sequence ID" value="NZ_JABXXR010000030.1"/>
</dbReference>
<evidence type="ECO:0000256" key="1">
    <source>
        <dbReference type="ARBA" id="ARBA00023015"/>
    </source>
</evidence>
<dbReference type="InterPro" id="IPR037171">
    <property type="entry name" value="NagB/RpiA_transferase-like"/>
</dbReference>
<proteinExistence type="predicted"/>
<dbReference type="PRINTS" id="PR00037">
    <property type="entry name" value="HTHLACR"/>
</dbReference>
<dbReference type="GO" id="GO:0003700">
    <property type="term" value="F:DNA-binding transcription factor activity"/>
    <property type="evidence" value="ECO:0007669"/>
    <property type="project" value="InterPro"/>
</dbReference>
<protein>
    <submittedName>
        <fullName evidence="5">DeoR/GlpR transcriptional regulator</fullName>
    </submittedName>
</protein>
<keyword evidence="2" id="KW-0238">DNA-binding</keyword>
<organism evidence="5 6">
    <name type="scientific">Ameyamaea chiangmaiensis</name>
    <dbReference type="NCBI Taxonomy" id="442969"/>
    <lineage>
        <taxon>Bacteria</taxon>
        <taxon>Pseudomonadati</taxon>
        <taxon>Pseudomonadota</taxon>
        <taxon>Alphaproteobacteria</taxon>
        <taxon>Acetobacterales</taxon>
        <taxon>Acetobacteraceae</taxon>
        <taxon>Ameyamaea</taxon>
    </lineage>
</organism>
<dbReference type="SMART" id="SM00420">
    <property type="entry name" value="HTH_DEOR"/>
    <property type="match status" value="1"/>
</dbReference>
<dbReference type="Proteomes" id="UP000585665">
    <property type="component" value="Unassembled WGS sequence"/>
</dbReference>
<evidence type="ECO:0000259" key="4">
    <source>
        <dbReference type="PROSITE" id="PS51000"/>
    </source>
</evidence>
<dbReference type="InterPro" id="IPR001034">
    <property type="entry name" value="DeoR_HTH"/>
</dbReference>
<dbReference type="InterPro" id="IPR050313">
    <property type="entry name" value="Carb_Metab_HTH_regulators"/>
</dbReference>
<dbReference type="Pfam" id="PF00455">
    <property type="entry name" value="DeoRC"/>
    <property type="match status" value="1"/>
</dbReference>
<dbReference type="SUPFAM" id="SSF100950">
    <property type="entry name" value="NagB/RpiA/CoA transferase-like"/>
    <property type="match status" value="1"/>
</dbReference>
<dbReference type="SUPFAM" id="SSF46785">
    <property type="entry name" value="Winged helix' DNA-binding domain"/>
    <property type="match status" value="1"/>
</dbReference>
<dbReference type="InterPro" id="IPR018356">
    <property type="entry name" value="Tscrpt_reg_HTH_DeoR_CS"/>
</dbReference>
<dbReference type="PROSITE" id="PS00894">
    <property type="entry name" value="HTH_DEOR_1"/>
    <property type="match status" value="1"/>
</dbReference>
<dbReference type="SMART" id="SM01134">
    <property type="entry name" value="DeoRC"/>
    <property type="match status" value="1"/>
</dbReference>
<evidence type="ECO:0000313" key="5">
    <source>
        <dbReference type="EMBL" id="NVN40178.1"/>
    </source>
</evidence>
<dbReference type="EMBL" id="JABXXR010000030">
    <property type="protein sequence ID" value="NVN40178.1"/>
    <property type="molecule type" value="Genomic_DNA"/>
</dbReference>
<evidence type="ECO:0000313" key="6">
    <source>
        <dbReference type="Proteomes" id="UP000585665"/>
    </source>
</evidence>